<dbReference type="OrthoDB" id="4426164at2"/>
<reference evidence="1 2" key="1">
    <citation type="submission" date="2014-08" db="EMBL/GenBank/DDBJ databases">
        <title>Complete genome sequence of Corynebacterium sphenisci CECT 5990(T) (=DSM 44792(T)), isolated from healthy wild penguins.</title>
        <authorList>
            <person name="Ruckert C."/>
            <person name="Albersmeier A."/>
            <person name="Winkler A."/>
            <person name="Kalinowski J."/>
        </authorList>
    </citation>
    <scope>NUCLEOTIDE SEQUENCE [LARGE SCALE GENOMIC DNA]</scope>
    <source>
        <strain evidence="1 2">DSM 44792</strain>
    </source>
</reference>
<dbReference type="KEGG" id="csph:CSPHI_09245"/>
<organism evidence="1 2">
    <name type="scientific">Corynebacterium sphenisci DSM 44792</name>
    <dbReference type="NCBI Taxonomy" id="1437874"/>
    <lineage>
        <taxon>Bacteria</taxon>
        <taxon>Bacillati</taxon>
        <taxon>Actinomycetota</taxon>
        <taxon>Actinomycetes</taxon>
        <taxon>Mycobacteriales</taxon>
        <taxon>Corynebacteriaceae</taxon>
        <taxon>Corynebacterium</taxon>
    </lineage>
</organism>
<evidence type="ECO:0000313" key="1">
    <source>
        <dbReference type="EMBL" id="APT91168.1"/>
    </source>
</evidence>
<sequence>MGKDKRMRRLERYGSALDLAEARRSSPLEGLKLALATPKPRCCQKRVRCRNCPVVVHKLQRAVYAGEVDRERLRDIADRARIRA</sequence>
<evidence type="ECO:0000313" key="2">
    <source>
        <dbReference type="Proteomes" id="UP000185469"/>
    </source>
</evidence>
<dbReference type="Proteomes" id="UP000185469">
    <property type="component" value="Chromosome"/>
</dbReference>
<proteinExistence type="predicted"/>
<dbReference type="AlphaFoldDB" id="A0A1L7CZ90"/>
<dbReference type="RefSeq" id="WP_075692665.1">
    <property type="nucleotide sequence ID" value="NZ_CP009248.1"/>
</dbReference>
<protein>
    <submittedName>
        <fullName evidence="1">Uncharacterized protein</fullName>
    </submittedName>
</protein>
<keyword evidence="2" id="KW-1185">Reference proteome</keyword>
<dbReference type="EMBL" id="CP009248">
    <property type="protein sequence ID" value="APT91168.1"/>
    <property type="molecule type" value="Genomic_DNA"/>
</dbReference>
<name>A0A1L7CZ90_9CORY</name>
<accession>A0A1L7CZ90</accession>
<gene>
    <name evidence="1" type="ORF">CSPHI_09245</name>
</gene>